<evidence type="ECO:0000256" key="5">
    <source>
        <dbReference type="ARBA" id="ARBA00023012"/>
    </source>
</evidence>
<evidence type="ECO:0000256" key="2">
    <source>
        <dbReference type="ARBA" id="ARBA00012438"/>
    </source>
</evidence>
<sequence length="304" mass="35411">MQYLIIIFLIIGIGIFGTRYILLNMEIKNVTNELNKINENKTNSKILLGSSRKQLEKLSLEINKTLEEKQKNQAKYKRMDLELRQAIANISHDLRTPLTSIMGYMQLMEENDISQDEKKQYIDIVKNRTKSLKSLITSFYDLSRLEANEYEFELKSLNLYNIMSEIIVSFYNDFVSRGVEPIIDIDEKVFLVIVDENAVKRIISNLIQNMIKYGKEFVSISLKQRSDCLITTFTNDAPNLNEEDAKHLFERFFTADHARTGKSTGLGLAITKELVEQMGHTIWVELSQGKLSIMIKWKMYRRLE</sequence>
<dbReference type="InterPro" id="IPR008358">
    <property type="entry name" value="Sig_transdc_His_kin/Pase_MprB"/>
</dbReference>
<dbReference type="SMART" id="SM00388">
    <property type="entry name" value="HisKA"/>
    <property type="match status" value="1"/>
</dbReference>
<dbReference type="EC" id="2.7.13.3" evidence="2"/>
<accession>A0ABT4D127</accession>
<reference evidence="9" key="1">
    <citation type="submission" date="2022-12" db="EMBL/GenBank/DDBJ databases">
        <authorList>
            <person name="Wang J."/>
        </authorList>
    </citation>
    <scope>NUCLEOTIDE SEQUENCE</scope>
    <source>
        <strain evidence="9">HY-45-18</strain>
    </source>
</reference>
<dbReference type="SUPFAM" id="SSF47384">
    <property type="entry name" value="Homodimeric domain of signal transducing histidine kinase"/>
    <property type="match status" value="1"/>
</dbReference>
<dbReference type="PANTHER" id="PTHR43711">
    <property type="entry name" value="TWO-COMPONENT HISTIDINE KINASE"/>
    <property type="match status" value="1"/>
</dbReference>
<dbReference type="PRINTS" id="PR01780">
    <property type="entry name" value="LANTIREGPROT"/>
</dbReference>
<keyword evidence="3" id="KW-0808">Transferase</keyword>
<comment type="caution">
    <text evidence="9">The sequence shown here is derived from an EMBL/GenBank/DDBJ whole genome shotgun (WGS) entry which is preliminary data.</text>
</comment>
<keyword evidence="7" id="KW-0812">Transmembrane</keyword>
<dbReference type="Proteomes" id="UP001078443">
    <property type="component" value="Unassembled WGS sequence"/>
</dbReference>
<feature type="transmembrane region" description="Helical" evidence="7">
    <location>
        <begin position="6"/>
        <end position="23"/>
    </location>
</feature>
<evidence type="ECO:0000256" key="6">
    <source>
        <dbReference type="SAM" id="Coils"/>
    </source>
</evidence>
<dbReference type="GO" id="GO:0016301">
    <property type="term" value="F:kinase activity"/>
    <property type="evidence" value="ECO:0007669"/>
    <property type="project" value="UniProtKB-KW"/>
</dbReference>
<dbReference type="PROSITE" id="PS50109">
    <property type="entry name" value="HIS_KIN"/>
    <property type="match status" value="1"/>
</dbReference>
<dbReference type="CDD" id="cd00075">
    <property type="entry name" value="HATPase"/>
    <property type="match status" value="1"/>
</dbReference>
<evidence type="ECO:0000313" key="10">
    <source>
        <dbReference type="Proteomes" id="UP001078443"/>
    </source>
</evidence>
<evidence type="ECO:0000259" key="8">
    <source>
        <dbReference type="PROSITE" id="PS50109"/>
    </source>
</evidence>
<comment type="catalytic activity">
    <reaction evidence="1">
        <text>ATP + protein L-histidine = ADP + protein N-phospho-L-histidine.</text>
        <dbReference type="EC" id="2.7.13.3"/>
    </reaction>
</comment>
<dbReference type="EMBL" id="JAPQER010000004">
    <property type="protein sequence ID" value="MCY6484951.1"/>
    <property type="molecule type" value="Genomic_DNA"/>
</dbReference>
<evidence type="ECO:0000256" key="4">
    <source>
        <dbReference type="ARBA" id="ARBA00022777"/>
    </source>
</evidence>
<evidence type="ECO:0000256" key="3">
    <source>
        <dbReference type="ARBA" id="ARBA00022679"/>
    </source>
</evidence>
<dbReference type="Pfam" id="PF00512">
    <property type="entry name" value="HisKA"/>
    <property type="match status" value="1"/>
</dbReference>
<dbReference type="SMART" id="SM00387">
    <property type="entry name" value="HATPase_c"/>
    <property type="match status" value="1"/>
</dbReference>
<feature type="coiled-coil region" evidence="6">
    <location>
        <begin position="20"/>
        <end position="75"/>
    </location>
</feature>
<name>A0ABT4D127_9CLOT</name>
<dbReference type="InterPro" id="IPR005467">
    <property type="entry name" value="His_kinase_dom"/>
</dbReference>
<dbReference type="InterPro" id="IPR003661">
    <property type="entry name" value="HisK_dim/P_dom"/>
</dbReference>
<protein>
    <recommendedName>
        <fullName evidence="2">histidine kinase</fullName>
        <ecNumber evidence="2">2.7.13.3</ecNumber>
    </recommendedName>
</protein>
<dbReference type="Gene3D" id="1.10.287.130">
    <property type="match status" value="1"/>
</dbReference>
<dbReference type="Pfam" id="PF02518">
    <property type="entry name" value="HATPase_c"/>
    <property type="match status" value="1"/>
</dbReference>
<proteinExistence type="predicted"/>
<keyword evidence="4 9" id="KW-0418">Kinase</keyword>
<evidence type="ECO:0000256" key="7">
    <source>
        <dbReference type="SAM" id="Phobius"/>
    </source>
</evidence>
<keyword evidence="10" id="KW-1185">Reference proteome</keyword>
<keyword evidence="6" id="KW-0175">Coiled coil</keyword>
<dbReference type="CDD" id="cd00082">
    <property type="entry name" value="HisKA"/>
    <property type="match status" value="1"/>
</dbReference>
<dbReference type="SUPFAM" id="SSF55874">
    <property type="entry name" value="ATPase domain of HSP90 chaperone/DNA topoisomerase II/histidine kinase"/>
    <property type="match status" value="1"/>
</dbReference>
<organism evidence="9 10">
    <name type="scientific">Clostridium aestuarii</name>
    <dbReference type="NCBI Taxonomy" id="338193"/>
    <lineage>
        <taxon>Bacteria</taxon>
        <taxon>Bacillati</taxon>
        <taxon>Bacillota</taxon>
        <taxon>Clostridia</taxon>
        <taxon>Eubacteriales</taxon>
        <taxon>Clostridiaceae</taxon>
        <taxon>Clostridium</taxon>
    </lineage>
</organism>
<dbReference type="InterPro" id="IPR003594">
    <property type="entry name" value="HATPase_dom"/>
</dbReference>
<dbReference type="Gene3D" id="3.30.565.10">
    <property type="entry name" value="Histidine kinase-like ATPase, C-terminal domain"/>
    <property type="match status" value="1"/>
</dbReference>
<evidence type="ECO:0000256" key="1">
    <source>
        <dbReference type="ARBA" id="ARBA00000085"/>
    </source>
</evidence>
<dbReference type="PANTHER" id="PTHR43711:SF1">
    <property type="entry name" value="HISTIDINE KINASE 1"/>
    <property type="match status" value="1"/>
</dbReference>
<dbReference type="InterPro" id="IPR036097">
    <property type="entry name" value="HisK_dim/P_sf"/>
</dbReference>
<keyword evidence="5" id="KW-0902">Two-component regulatory system</keyword>
<keyword evidence="7" id="KW-0472">Membrane</keyword>
<dbReference type="InterPro" id="IPR050736">
    <property type="entry name" value="Sensor_HK_Regulatory"/>
</dbReference>
<dbReference type="InterPro" id="IPR036890">
    <property type="entry name" value="HATPase_C_sf"/>
</dbReference>
<keyword evidence="7" id="KW-1133">Transmembrane helix</keyword>
<gene>
    <name evidence="9" type="ORF">OW763_11415</name>
</gene>
<dbReference type="RefSeq" id="WP_268041273.1">
    <property type="nucleotide sequence ID" value="NZ_JAPQER010000004.1"/>
</dbReference>
<evidence type="ECO:0000313" key="9">
    <source>
        <dbReference type="EMBL" id="MCY6484951.1"/>
    </source>
</evidence>
<feature type="domain" description="Histidine kinase" evidence="8">
    <location>
        <begin position="89"/>
        <end position="301"/>
    </location>
</feature>